<feature type="transmembrane region" description="Helical" evidence="1">
    <location>
        <begin position="292"/>
        <end position="312"/>
    </location>
</feature>
<organism evidence="2 3">
    <name type="scientific">Allacma fusca</name>
    <dbReference type="NCBI Taxonomy" id="39272"/>
    <lineage>
        <taxon>Eukaryota</taxon>
        <taxon>Metazoa</taxon>
        <taxon>Ecdysozoa</taxon>
        <taxon>Arthropoda</taxon>
        <taxon>Hexapoda</taxon>
        <taxon>Collembola</taxon>
        <taxon>Symphypleona</taxon>
        <taxon>Sminthuridae</taxon>
        <taxon>Allacma</taxon>
    </lineage>
</organism>
<evidence type="ECO:0000256" key="1">
    <source>
        <dbReference type="SAM" id="Phobius"/>
    </source>
</evidence>
<dbReference type="EMBL" id="CAJVCH010043232">
    <property type="protein sequence ID" value="CAG7717086.1"/>
    <property type="molecule type" value="Genomic_DNA"/>
</dbReference>
<evidence type="ECO:0000313" key="2">
    <source>
        <dbReference type="EMBL" id="CAG7717086.1"/>
    </source>
</evidence>
<accession>A0A8J2JCK3</accession>
<keyword evidence="1" id="KW-1133">Transmembrane helix</keyword>
<feature type="transmembrane region" description="Helical" evidence="1">
    <location>
        <begin position="45"/>
        <end position="63"/>
    </location>
</feature>
<feature type="transmembrane region" description="Helical" evidence="1">
    <location>
        <begin position="265"/>
        <end position="286"/>
    </location>
</feature>
<sequence>MITKTYLMSLNFATFNLISKFNLFPFEYDSTRGILSAQRNKLRVLIYKFHILLATLLLVYKFFRLVQSAVDIEMFELTSFSIYLTIFPVFFVMYVQAILYVRQDTELMFLVSQNNIGKMTMINNAQSTRNPWLELTTNEVFVVSLPLNLLNCYMGMFAMMILSSRSNFSIFVILPLESSIACLLSTVFELTILIPIFAAGFIGAYQGLNFPCRIADDLLGALESKLGNQSSAQDVEVLCKSICHDLVKVILEIQIQNTTFSVMNYVIKITFLFMSIFGMFIGIRYFATMPLLASFSFSCSMYATLLFVFVYGRMYIAAEKIWSLKVSLLEATRNCFDRTGRSYIQKLVTGIPVVGLKVCFYDLDRKTTPGYLDYVINQVVSLLLTLET</sequence>
<keyword evidence="3" id="KW-1185">Reference proteome</keyword>
<keyword evidence="1" id="KW-0812">Transmembrane</keyword>
<dbReference type="AlphaFoldDB" id="A0A8J2JCK3"/>
<feature type="transmembrane region" description="Helical" evidence="1">
    <location>
        <begin position="183"/>
        <end position="205"/>
    </location>
</feature>
<dbReference type="Proteomes" id="UP000708208">
    <property type="component" value="Unassembled WGS sequence"/>
</dbReference>
<gene>
    <name evidence="2" type="ORF">AFUS01_LOCUS6562</name>
</gene>
<name>A0A8J2JCK3_9HEXA</name>
<feature type="transmembrane region" description="Helical" evidence="1">
    <location>
        <begin position="83"/>
        <end position="101"/>
    </location>
</feature>
<comment type="caution">
    <text evidence="2">The sequence shown here is derived from an EMBL/GenBank/DDBJ whole genome shotgun (WGS) entry which is preliminary data.</text>
</comment>
<proteinExistence type="predicted"/>
<keyword evidence="1" id="KW-0472">Membrane</keyword>
<feature type="transmembrane region" description="Helical" evidence="1">
    <location>
        <begin position="140"/>
        <end position="163"/>
    </location>
</feature>
<reference evidence="2" key="1">
    <citation type="submission" date="2021-06" db="EMBL/GenBank/DDBJ databases">
        <authorList>
            <person name="Hodson N. C."/>
            <person name="Mongue J. A."/>
            <person name="Jaron S. K."/>
        </authorList>
    </citation>
    <scope>NUCLEOTIDE SEQUENCE</scope>
</reference>
<protein>
    <submittedName>
        <fullName evidence="2">Uncharacterized protein</fullName>
    </submittedName>
</protein>
<evidence type="ECO:0000313" key="3">
    <source>
        <dbReference type="Proteomes" id="UP000708208"/>
    </source>
</evidence>